<name>A0A516GE32_9MICO</name>
<dbReference type="Pfam" id="PF00300">
    <property type="entry name" value="His_Phos_1"/>
    <property type="match status" value="1"/>
</dbReference>
<dbReference type="Proteomes" id="UP000315395">
    <property type="component" value="Chromosome"/>
</dbReference>
<evidence type="ECO:0000256" key="1">
    <source>
        <dbReference type="ARBA" id="ARBA00022801"/>
    </source>
</evidence>
<dbReference type="GO" id="GO:0016787">
    <property type="term" value="F:hydrolase activity"/>
    <property type="evidence" value="ECO:0007669"/>
    <property type="project" value="UniProtKB-KW"/>
</dbReference>
<dbReference type="OrthoDB" id="9810154at2"/>
<sequence>MTEDSKRLLLVRHAKTEQVPGKVDHDRELLPRGVADARAGGAWIVEHELVPHLVLCSTATRAQQTWQEMAEGGRLRDVEVWSDRRIYNAYPEEILDPIREVPEDTQVLMVVGHAPSIPALGEVLADETTSDTAVLATLRESMPTGVGLELEVTGSWSDLGAGSARLVGFHRWRGPEGRS</sequence>
<dbReference type="InterPro" id="IPR029033">
    <property type="entry name" value="His_PPase_superfam"/>
</dbReference>
<keyword evidence="3" id="KW-1185">Reference proteome</keyword>
<dbReference type="SMART" id="SM00855">
    <property type="entry name" value="PGAM"/>
    <property type="match status" value="1"/>
</dbReference>
<dbReference type="SUPFAM" id="SSF53254">
    <property type="entry name" value="Phosphoglycerate mutase-like"/>
    <property type="match status" value="1"/>
</dbReference>
<dbReference type="KEGG" id="orz:FNH13_15775"/>
<dbReference type="EMBL" id="CP041616">
    <property type="protein sequence ID" value="QDO89610.1"/>
    <property type="molecule type" value="Genomic_DNA"/>
</dbReference>
<dbReference type="PANTHER" id="PTHR20935">
    <property type="entry name" value="PHOSPHOGLYCERATE MUTASE-RELATED"/>
    <property type="match status" value="1"/>
</dbReference>
<dbReference type="CDD" id="cd07067">
    <property type="entry name" value="HP_PGM_like"/>
    <property type="match status" value="1"/>
</dbReference>
<protein>
    <submittedName>
        <fullName evidence="2">Histidine phosphatase family protein</fullName>
    </submittedName>
</protein>
<dbReference type="RefSeq" id="WP_143784325.1">
    <property type="nucleotide sequence ID" value="NZ_CP041616.1"/>
</dbReference>
<gene>
    <name evidence="2" type="ORF">FNH13_15775</name>
</gene>
<organism evidence="2 3">
    <name type="scientific">Ornithinimicrobium ciconiae</name>
    <dbReference type="NCBI Taxonomy" id="2594265"/>
    <lineage>
        <taxon>Bacteria</taxon>
        <taxon>Bacillati</taxon>
        <taxon>Actinomycetota</taxon>
        <taxon>Actinomycetes</taxon>
        <taxon>Micrococcales</taxon>
        <taxon>Ornithinimicrobiaceae</taxon>
        <taxon>Ornithinimicrobium</taxon>
    </lineage>
</organism>
<proteinExistence type="predicted"/>
<evidence type="ECO:0000313" key="2">
    <source>
        <dbReference type="EMBL" id="QDO89610.1"/>
    </source>
</evidence>
<keyword evidence="1" id="KW-0378">Hydrolase</keyword>
<dbReference type="Gene3D" id="3.40.50.1240">
    <property type="entry name" value="Phosphoglycerate mutase-like"/>
    <property type="match status" value="1"/>
</dbReference>
<dbReference type="InterPro" id="IPR051021">
    <property type="entry name" value="Mito_Ser/Thr_phosphatase"/>
</dbReference>
<evidence type="ECO:0000313" key="3">
    <source>
        <dbReference type="Proteomes" id="UP000315395"/>
    </source>
</evidence>
<reference evidence="2 3" key="1">
    <citation type="submission" date="2019-07" db="EMBL/GenBank/DDBJ databases">
        <title>complete genome sequencing of Ornithinimicrobium sp. H23M54.</title>
        <authorList>
            <person name="Bae J.-W."/>
            <person name="Lee S.-Y."/>
        </authorList>
    </citation>
    <scope>NUCLEOTIDE SEQUENCE [LARGE SCALE GENOMIC DNA]</scope>
    <source>
        <strain evidence="2 3">H23M54</strain>
    </source>
</reference>
<dbReference type="AlphaFoldDB" id="A0A516GE32"/>
<dbReference type="PANTHER" id="PTHR20935:SF1">
    <property type="entry name" value="SLL1549 PROTEIN"/>
    <property type="match status" value="1"/>
</dbReference>
<dbReference type="InterPro" id="IPR013078">
    <property type="entry name" value="His_Pase_superF_clade-1"/>
</dbReference>
<accession>A0A516GE32</accession>